<reference evidence="1" key="1">
    <citation type="submission" date="2018-02" db="EMBL/GenBank/DDBJ databases">
        <title>Rhizophora mucronata_Transcriptome.</title>
        <authorList>
            <person name="Meera S.P."/>
            <person name="Sreeshan A."/>
            <person name="Augustine A."/>
        </authorList>
    </citation>
    <scope>NUCLEOTIDE SEQUENCE</scope>
    <source>
        <tissue evidence="1">Leaf</tissue>
    </source>
</reference>
<evidence type="ECO:0000313" key="1">
    <source>
        <dbReference type="EMBL" id="MBX67136.1"/>
    </source>
</evidence>
<sequence>MAHIESISLPSIGNLRLTYSRFLIFMFKPVFLREVEILVLVQSPWWVLSATLGPTL</sequence>
<organism evidence="1">
    <name type="scientific">Rhizophora mucronata</name>
    <name type="common">Asiatic mangrove</name>
    <dbReference type="NCBI Taxonomy" id="61149"/>
    <lineage>
        <taxon>Eukaryota</taxon>
        <taxon>Viridiplantae</taxon>
        <taxon>Streptophyta</taxon>
        <taxon>Embryophyta</taxon>
        <taxon>Tracheophyta</taxon>
        <taxon>Spermatophyta</taxon>
        <taxon>Magnoliopsida</taxon>
        <taxon>eudicotyledons</taxon>
        <taxon>Gunneridae</taxon>
        <taxon>Pentapetalae</taxon>
        <taxon>rosids</taxon>
        <taxon>fabids</taxon>
        <taxon>Malpighiales</taxon>
        <taxon>Rhizophoraceae</taxon>
        <taxon>Rhizophora</taxon>
    </lineage>
</organism>
<name>A0A2P2QJG5_RHIMU</name>
<accession>A0A2P2QJG5</accession>
<dbReference type="EMBL" id="GGEC01086652">
    <property type="protein sequence ID" value="MBX67136.1"/>
    <property type="molecule type" value="Transcribed_RNA"/>
</dbReference>
<proteinExistence type="predicted"/>
<protein>
    <submittedName>
        <fullName evidence="1">Uncharacterized protein</fullName>
    </submittedName>
</protein>
<dbReference type="AlphaFoldDB" id="A0A2P2QJG5"/>